<dbReference type="InterPro" id="IPR014729">
    <property type="entry name" value="Rossmann-like_a/b/a_fold"/>
</dbReference>
<protein>
    <submittedName>
        <fullName evidence="3">Universal stress protein UspA</fullName>
    </submittedName>
</protein>
<dbReference type="InterPro" id="IPR006016">
    <property type="entry name" value="UspA"/>
</dbReference>
<dbReference type="RefSeq" id="WP_053770662.1">
    <property type="nucleotide sequence ID" value="NZ_LIST01000001.1"/>
</dbReference>
<comment type="caution">
    <text evidence="3">The sequence shown here is derived from an EMBL/GenBank/DDBJ whole genome shotgun (WGS) entry which is preliminary data.</text>
</comment>
<reference evidence="3 4" key="1">
    <citation type="submission" date="2015-08" db="EMBL/GenBank/DDBJ databases">
        <title>Genomes of Isolates from Cabo Rojo, PR.</title>
        <authorList>
            <person name="Sanchez-Nieves R.L."/>
            <person name="Montalvo-Rodriguez R."/>
        </authorList>
    </citation>
    <scope>NUCLEOTIDE SEQUENCE [LARGE SCALE GENOMIC DNA]</scope>
    <source>
        <strain evidence="3 4">5</strain>
    </source>
</reference>
<dbReference type="InterPro" id="IPR006015">
    <property type="entry name" value="Universal_stress_UspA"/>
</dbReference>
<evidence type="ECO:0000313" key="4">
    <source>
        <dbReference type="Proteomes" id="UP000037747"/>
    </source>
</evidence>
<dbReference type="AlphaFoldDB" id="A0A0N0BSA3"/>
<evidence type="ECO:0000256" key="1">
    <source>
        <dbReference type="ARBA" id="ARBA00008791"/>
    </source>
</evidence>
<dbReference type="PATRIC" id="fig|1705389.3.peg.1006"/>
<evidence type="ECO:0000313" key="3">
    <source>
        <dbReference type="EMBL" id="KOX97980.1"/>
    </source>
</evidence>
<keyword evidence="4" id="KW-1185">Reference proteome</keyword>
<dbReference type="Pfam" id="PF00582">
    <property type="entry name" value="Usp"/>
    <property type="match status" value="1"/>
</dbReference>
<proteinExistence type="inferred from homology"/>
<comment type="similarity">
    <text evidence="1">Belongs to the universal stress protein A family.</text>
</comment>
<dbReference type="EMBL" id="LIST01000001">
    <property type="protein sequence ID" value="KOX97980.1"/>
    <property type="molecule type" value="Genomic_DNA"/>
</dbReference>
<organism evidence="3 4">
    <name type="scientific">Halorubrum tropicale</name>
    <dbReference type="NCBI Taxonomy" id="1765655"/>
    <lineage>
        <taxon>Archaea</taxon>
        <taxon>Methanobacteriati</taxon>
        <taxon>Methanobacteriota</taxon>
        <taxon>Stenosarchaea group</taxon>
        <taxon>Halobacteria</taxon>
        <taxon>Halobacteriales</taxon>
        <taxon>Haloferacaceae</taxon>
        <taxon>Halorubrum</taxon>
    </lineage>
</organism>
<gene>
    <name evidence="3" type="ORF">AMR74_03505</name>
</gene>
<dbReference type="PRINTS" id="PR01438">
    <property type="entry name" value="UNVRSLSTRESS"/>
</dbReference>
<dbReference type="SUPFAM" id="SSF52402">
    <property type="entry name" value="Adenine nucleotide alpha hydrolases-like"/>
    <property type="match status" value="1"/>
</dbReference>
<dbReference type="OrthoDB" id="105697at2157"/>
<dbReference type="PANTHER" id="PTHR46268:SF6">
    <property type="entry name" value="UNIVERSAL STRESS PROTEIN UP12"/>
    <property type="match status" value="1"/>
</dbReference>
<dbReference type="CDD" id="cd00293">
    <property type="entry name" value="USP-like"/>
    <property type="match status" value="1"/>
</dbReference>
<name>A0A0N0BSA3_9EURY</name>
<dbReference type="PANTHER" id="PTHR46268">
    <property type="entry name" value="STRESS RESPONSE PROTEIN NHAX"/>
    <property type="match status" value="1"/>
</dbReference>
<sequence>MYQTTLVPTGEGDAALDAVDDAIEITAAEGTVHVLGVVEEIPMYERSGKPEKFDEDDPERRERLAAAVDRVATAVADAGIDSETAIESGVPAHEIAAHADAVDADAVVMGKRGLDAAADDLLGSTTERVIRTADATVVSVPVSE</sequence>
<dbReference type="Proteomes" id="UP000037747">
    <property type="component" value="Unassembled WGS sequence"/>
</dbReference>
<feature type="domain" description="UspA" evidence="2">
    <location>
        <begin position="1"/>
        <end position="141"/>
    </location>
</feature>
<accession>A0A0N0BSA3</accession>
<evidence type="ECO:0000259" key="2">
    <source>
        <dbReference type="Pfam" id="PF00582"/>
    </source>
</evidence>
<dbReference type="STRING" id="1765655.AMR74_03505"/>
<dbReference type="Gene3D" id="3.40.50.620">
    <property type="entry name" value="HUPs"/>
    <property type="match status" value="1"/>
</dbReference>